<evidence type="ECO:0000256" key="1">
    <source>
        <dbReference type="SAM" id="Phobius"/>
    </source>
</evidence>
<gene>
    <name evidence="2" type="ORF">M9979_06280</name>
</gene>
<name>A0A9X2HRE3_9SPHN</name>
<dbReference type="EMBL" id="JAMLDY010000006">
    <property type="protein sequence ID" value="MCP3734482.1"/>
    <property type="molecule type" value="Genomic_DNA"/>
</dbReference>
<keyword evidence="1" id="KW-1133">Transmembrane helix</keyword>
<dbReference type="InterPro" id="IPR007690">
    <property type="entry name" value="T2SS_GspM"/>
</dbReference>
<feature type="transmembrane region" description="Helical" evidence="1">
    <location>
        <begin position="18"/>
        <end position="39"/>
    </location>
</feature>
<sequence>MSGIRTWFAGRALRERRLILVMLGLLVVTIVWGGIILPVRDGLSSARERHADAVVRLAATQSEVDLIRAAGRRVPLTGSLADTLRQRAEAAGFALATVDEPGGGRVHATIQAARPAALSRWFAGLEANGILVDAAAWRDNADGSVAVDFTVRARAS</sequence>
<evidence type="ECO:0000313" key="2">
    <source>
        <dbReference type="EMBL" id="MCP3734482.1"/>
    </source>
</evidence>
<dbReference type="RefSeq" id="WP_254288485.1">
    <property type="nucleotide sequence ID" value="NZ_JAMLDY010000006.1"/>
</dbReference>
<dbReference type="Proteomes" id="UP001139486">
    <property type="component" value="Unassembled WGS sequence"/>
</dbReference>
<dbReference type="Pfam" id="PF04612">
    <property type="entry name" value="T2SSM"/>
    <property type="match status" value="1"/>
</dbReference>
<evidence type="ECO:0000313" key="3">
    <source>
        <dbReference type="Proteomes" id="UP001139486"/>
    </source>
</evidence>
<proteinExistence type="predicted"/>
<protein>
    <submittedName>
        <fullName evidence="2">Type II secretion system protein M</fullName>
    </submittedName>
</protein>
<dbReference type="GO" id="GO:0015627">
    <property type="term" value="C:type II protein secretion system complex"/>
    <property type="evidence" value="ECO:0007669"/>
    <property type="project" value="InterPro"/>
</dbReference>
<dbReference type="AlphaFoldDB" id="A0A9X2HRE3"/>
<dbReference type="GO" id="GO:0015628">
    <property type="term" value="P:protein secretion by the type II secretion system"/>
    <property type="evidence" value="ECO:0007669"/>
    <property type="project" value="InterPro"/>
</dbReference>
<comment type="caution">
    <text evidence="2">The sequence shown here is derived from an EMBL/GenBank/DDBJ whole genome shotgun (WGS) entry which is preliminary data.</text>
</comment>
<keyword evidence="1" id="KW-0812">Transmembrane</keyword>
<organism evidence="2 3">
    <name type="scientific">Sphingomonas liriopis</name>
    <dbReference type="NCBI Taxonomy" id="2949094"/>
    <lineage>
        <taxon>Bacteria</taxon>
        <taxon>Pseudomonadati</taxon>
        <taxon>Pseudomonadota</taxon>
        <taxon>Alphaproteobacteria</taxon>
        <taxon>Sphingomonadales</taxon>
        <taxon>Sphingomonadaceae</taxon>
        <taxon>Sphingomonas</taxon>
    </lineage>
</organism>
<reference evidence="2" key="1">
    <citation type="submission" date="2022-05" db="EMBL/GenBank/DDBJ databases">
        <title>Sphingomonas sp. strain RP10 Genome sequencing and assembly.</title>
        <authorList>
            <person name="Kim I."/>
        </authorList>
    </citation>
    <scope>NUCLEOTIDE SEQUENCE</scope>
    <source>
        <strain evidence="2">RP10</strain>
    </source>
</reference>
<accession>A0A9X2HRE3</accession>
<keyword evidence="1" id="KW-0472">Membrane</keyword>
<keyword evidence="3" id="KW-1185">Reference proteome</keyword>